<dbReference type="EMBL" id="JABFAF010276879">
    <property type="protein sequence ID" value="MBA0880086.1"/>
    <property type="molecule type" value="Genomic_DNA"/>
</dbReference>
<dbReference type="AlphaFoldDB" id="A0A7J9NAL1"/>
<sequence>MVSLRLKTLSSLYADDADVPQVQHYRLFLKEHVVFKETNVVALSDQRKIYDEECLKIDNSEKYTLNKQLFESISKSLNEAETKEEIDGVDTKYTLNKAVIWVQHNLHCNKPILA</sequence>
<organism evidence="1 2">
    <name type="scientific">Gossypium schwendimanii</name>
    <name type="common">Cotton</name>
    <dbReference type="NCBI Taxonomy" id="34291"/>
    <lineage>
        <taxon>Eukaryota</taxon>
        <taxon>Viridiplantae</taxon>
        <taxon>Streptophyta</taxon>
        <taxon>Embryophyta</taxon>
        <taxon>Tracheophyta</taxon>
        <taxon>Spermatophyta</taxon>
        <taxon>Magnoliopsida</taxon>
        <taxon>eudicotyledons</taxon>
        <taxon>Gunneridae</taxon>
        <taxon>Pentapetalae</taxon>
        <taxon>rosids</taxon>
        <taxon>malvids</taxon>
        <taxon>Malvales</taxon>
        <taxon>Malvaceae</taxon>
        <taxon>Malvoideae</taxon>
        <taxon>Gossypium</taxon>
    </lineage>
</organism>
<evidence type="ECO:0000313" key="1">
    <source>
        <dbReference type="EMBL" id="MBA0880086.1"/>
    </source>
</evidence>
<gene>
    <name evidence="1" type="ORF">Goshw_004704</name>
</gene>
<dbReference type="Proteomes" id="UP000593576">
    <property type="component" value="Unassembled WGS sequence"/>
</dbReference>
<name>A0A7J9NAL1_GOSSC</name>
<comment type="caution">
    <text evidence="1">The sequence shown here is derived from an EMBL/GenBank/DDBJ whole genome shotgun (WGS) entry which is preliminary data.</text>
</comment>
<proteinExistence type="predicted"/>
<accession>A0A7J9NAL1</accession>
<keyword evidence="2" id="KW-1185">Reference proteome</keyword>
<evidence type="ECO:0000313" key="2">
    <source>
        <dbReference type="Proteomes" id="UP000593576"/>
    </source>
</evidence>
<dbReference type="OrthoDB" id="999644at2759"/>
<protein>
    <submittedName>
        <fullName evidence="1">Uncharacterized protein</fullName>
    </submittedName>
</protein>
<reference evidence="1 2" key="1">
    <citation type="journal article" date="2019" name="Genome Biol. Evol.">
        <title>Insights into the evolution of the New World diploid cottons (Gossypium, subgenus Houzingenia) based on genome sequencing.</title>
        <authorList>
            <person name="Grover C.E."/>
            <person name="Arick M.A. 2nd"/>
            <person name="Thrash A."/>
            <person name="Conover J.L."/>
            <person name="Sanders W.S."/>
            <person name="Peterson D.G."/>
            <person name="Frelichowski J.E."/>
            <person name="Scheffler J.A."/>
            <person name="Scheffler B.E."/>
            <person name="Wendel J.F."/>
        </authorList>
    </citation>
    <scope>NUCLEOTIDE SEQUENCE [LARGE SCALE GENOMIC DNA]</scope>
    <source>
        <strain evidence="1">1</strain>
        <tissue evidence="1">Leaf</tissue>
    </source>
</reference>